<evidence type="ECO:0000256" key="5">
    <source>
        <dbReference type="SAM" id="MobiDB-lite"/>
    </source>
</evidence>
<keyword evidence="2 3" id="KW-0040">ANK repeat</keyword>
<feature type="compositionally biased region" description="Low complexity" evidence="5">
    <location>
        <begin position="342"/>
        <end position="358"/>
    </location>
</feature>
<dbReference type="Gene3D" id="1.25.40.20">
    <property type="entry name" value="Ankyrin repeat-containing domain"/>
    <property type="match status" value="1"/>
</dbReference>
<feature type="compositionally biased region" description="Polar residues" evidence="5">
    <location>
        <begin position="385"/>
        <end position="395"/>
    </location>
</feature>
<dbReference type="SMART" id="SM00248">
    <property type="entry name" value="ANK"/>
    <property type="match status" value="2"/>
</dbReference>
<feature type="repeat" description="ANK" evidence="3">
    <location>
        <begin position="555"/>
        <end position="587"/>
    </location>
</feature>
<evidence type="ECO:0000259" key="6">
    <source>
        <dbReference type="PROSITE" id="PS51299"/>
    </source>
</evidence>
<feature type="region of interest" description="Disordered" evidence="5">
    <location>
        <begin position="173"/>
        <end position="231"/>
    </location>
</feature>
<dbReference type="EMBL" id="JANBQD010000038">
    <property type="protein sequence ID" value="KAJ1991416.1"/>
    <property type="molecule type" value="Genomic_DNA"/>
</dbReference>
<dbReference type="InterPro" id="IPR036770">
    <property type="entry name" value="Ankyrin_rpt-contain_sf"/>
</dbReference>
<evidence type="ECO:0000313" key="7">
    <source>
        <dbReference type="EMBL" id="KAJ1991416.1"/>
    </source>
</evidence>
<feature type="region of interest" description="Disordered" evidence="5">
    <location>
        <begin position="113"/>
        <end position="158"/>
    </location>
</feature>
<evidence type="ECO:0000256" key="4">
    <source>
        <dbReference type="SAM" id="Coils"/>
    </source>
</evidence>
<feature type="region of interest" description="Disordered" evidence="5">
    <location>
        <begin position="875"/>
        <end position="898"/>
    </location>
</feature>
<dbReference type="InterPro" id="IPR018004">
    <property type="entry name" value="KilA/APSES_HTH"/>
</dbReference>
<dbReference type="PANTHER" id="PTHR43828">
    <property type="entry name" value="ASPARAGINASE"/>
    <property type="match status" value="1"/>
</dbReference>
<dbReference type="InterPro" id="IPR036887">
    <property type="entry name" value="HTH_APSES_sf"/>
</dbReference>
<feature type="compositionally biased region" description="Basic and acidic residues" evidence="5">
    <location>
        <begin position="889"/>
        <end position="898"/>
    </location>
</feature>
<keyword evidence="8" id="KW-1185">Reference proteome</keyword>
<evidence type="ECO:0000313" key="8">
    <source>
        <dbReference type="Proteomes" id="UP001151295"/>
    </source>
</evidence>
<gene>
    <name evidence="7" type="primary">MBP1</name>
    <name evidence="7" type="ORF">EDC05_003486</name>
</gene>
<feature type="region of interest" description="Disordered" evidence="5">
    <location>
        <begin position="958"/>
        <end position="987"/>
    </location>
</feature>
<dbReference type="Pfam" id="PF12796">
    <property type="entry name" value="Ank_2"/>
    <property type="match status" value="1"/>
</dbReference>
<dbReference type="PANTHER" id="PTHR43828:SF3">
    <property type="entry name" value="CHROMO DOMAIN-CONTAINING PROTEIN"/>
    <property type="match status" value="1"/>
</dbReference>
<protein>
    <submittedName>
        <fullName evidence="7">Transcription factor mbp1</fullName>
    </submittedName>
</protein>
<dbReference type="InterPro" id="IPR051642">
    <property type="entry name" value="SWI6-like"/>
</dbReference>
<feature type="region of interest" description="Disordered" evidence="5">
    <location>
        <begin position="375"/>
        <end position="419"/>
    </location>
</feature>
<dbReference type="PROSITE" id="PS50297">
    <property type="entry name" value="ANK_REP_REGION"/>
    <property type="match status" value="1"/>
</dbReference>
<organism evidence="7 8">
    <name type="scientific">Coemansia umbellata</name>
    <dbReference type="NCBI Taxonomy" id="1424467"/>
    <lineage>
        <taxon>Eukaryota</taxon>
        <taxon>Fungi</taxon>
        <taxon>Fungi incertae sedis</taxon>
        <taxon>Zoopagomycota</taxon>
        <taxon>Kickxellomycotina</taxon>
        <taxon>Kickxellomycetes</taxon>
        <taxon>Kickxellales</taxon>
        <taxon>Kickxellaceae</taxon>
        <taxon>Coemansia</taxon>
    </lineage>
</organism>
<comment type="caution">
    <text evidence="7">The sequence shown here is derived from an EMBL/GenBank/DDBJ whole genome shotgun (WGS) entry which is preliminary data.</text>
</comment>
<feature type="region of interest" description="Disordered" evidence="5">
    <location>
        <begin position="704"/>
        <end position="727"/>
    </location>
</feature>
<feature type="compositionally biased region" description="Low complexity" evidence="5">
    <location>
        <begin position="326"/>
        <end position="335"/>
    </location>
</feature>
<dbReference type="SUPFAM" id="SSF54616">
    <property type="entry name" value="DNA-binding domain of Mlu1-box binding protein MBP1"/>
    <property type="match status" value="1"/>
</dbReference>
<dbReference type="InterPro" id="IPR002110">
    <property type="entry name" value="Ankyrin_rpt"/>
</dbReference>
<evidence type="ECO:0000256" key="1">
    <source>
        <dbReference type="ARBA" id="ARBA00022737"/>
    </source>
</evidence>
<dbReference type="PROSITE" id="PS50088">
    <property type="entry name" value="ANK_REPEAT"/>
    <property type="match status" value="1"/>
</dbReference>
<name>A0ABQ8PL29_9FUNG</name>
<keyword evidence="1" id="KW-0677">Repeat</keyword>
<feature type="compositionally biased region" description="Low complexity" evidence="5">
    <location>
        <begin position="704"/>
        <end position="715"/>
    </location>
</feature>
<dbReference type="Gene3D" id="3.10.260.10">
    <property type="entry name" value="Transcription regulator HTH, APSES-type DNA-binding domain"/>
    <property type="match status" value="1"/>
</dbReference>
<dbReference type="SMART" id="SM01252">
    <property type="entry name" value="KilA-N"/>
    <property type="match status" value="1"/>
</dbReference>
<feature type="compositionally biased region" description="Low complexity" evidence="5">
    <location>
        <begin position="179"/>
        <end position="203"/>
    </location>
</feature>
<keyword evidence="4" id="KW-0175">Coiled coil</keyword>
<dbReference type="Pfam" id="PF04383">
    <property type="entry name" value="KilA-N"/>
    <property type="match status" value="1"/>
</dbReference>
<dbReference type="SUPFAM" id="SSF48403">
    <property type="entry name" value="Ankyrin repeat"/>
    <property type="match status" value="1"/>
</dbReference>
<feature type="compositionally biased region" description="Polar residues" evidence="5">
    <location>
        <begin position="405"/>
        <end position="419"/>
    </location>
</feature>
<reference evidence="7" key="1">
    <citation type="submission" date="2022-07" db="EMBL/GenBank/DDBJ databases">
        <title>Phylogenomic reconstructions and comparative analyses of Kickxellomycotina fungi.</title>
        <authorList>
            <person name="Reynolds N.K."/>
            <person name="Stajich J.E."/>
            <person name="Barry K."/>
            <person name="Grigoriev I.V."/>
            <person name="Crous P."/>
            <person name="Smith M.E."/>
        </authorList>
    </citation>
    <scope>NUCLEOTIDE SEQUENCE</scope>
    <source>
        <strain evidence="7">BCRC 34882</strain>
    </source>
</reference>
<feature type="compositionally biased region" description="Low complexity" evidence="5">
    <location>
        <begin position="973"/>
        <end position="984"/>
    </location>
</feature>
<dbReference type="Proteomes" id="UP001151295">
    <property type="component" value="Unassembled WGS sequence"/>
</dbReference>
<dbReference type="PROSITE" id="PS51299">
    <property type="entry name" value="HTH_APSES"/>
    <property type="match status" value="1"/>
</dbReference>
<accession>A0ABQ8PL29</accession>
<dbReference type="InterPro" id="IPR003163">
    <property type="entry name" value="Tscrpt_reg_HTH_APSES-type"/>
</dbReference>
<proteinExistence type="predicted"/>
<sequence>MDSELNINNQVWSASYAGVEVFQLLYNGTAVMRRRKDSYINVTQILKCAQYDKPRRTRFLEREIHTGIHEKVQGGYGKYQGTWVPLDRAVALAQQLNIYNELKCLFEFNPAPGEKPPTAPRSLESMNKRKSVGSTKPRQPGPAAKRRFSSESPQLQHRAGSLATILNSSGIENVPHPVSARPSIAGASPISSSASQYRQQCQSQPPPPTPSSRSTNGNIGNSWDPAMCTPTSAQSLGTGHYASHPYLTPETPESGMRIIQCGHNGMSERHPLHPTTRQGYTPTDKQAAARRLPLPMPTTDNNKIGLLSPTSGRVLRDISNTYQGAHDAGQHAQQQLKKPQRISRPSSSLLTPPSSIIRRPMQMTADSRTQRYYHHYHQQQQTSHIETPTANSTLSPWRPPLPNGRISNSNSGKPLSVSSSRHLSTTHMWTEPLPADDLGIPAFELPLVTQQQRLSSSPSDSEILNCGATNQVAYSAASTHAPNSAAESVHSRTESTVTNRCDGSLDSSPVSFLTDHVKFIEFISRPRSSQQLPGYIEDFMQTDTSFTPNSTLSLDCNTYLHMAVMNAHWDVVQILVARGADTTKANREGKTALMFAANSIHAWNTRSAKIFEWLLDMLSPSLTRRDKRGRTVVHWACIPPPEHQDIWPLASLYYIGQLVQKFGNRKQMEVLSWQDYSGNSSEQLAKTFQLDEVATALSLASQTANATSQQASESNGPGHRSPVLAGSGFSGHLDEAAAISANGRIGNLESRHQGASTQEYRTVGTNANTNALQAEDRYDSVTSKAIEMIRLSTADMRKTHQAEQREVDNDIEYAAHLLLELGNERDVVQLRAQEYYNIEAQRGEAECEECVLKRKIECAIGLQQSARTAAVVMQHMQNAESPDSPSRTQENKRSSDTDMDALRAEYALLKRSIGGYRQKSQNLASEYAQLTAVVKPWARPPTLSLLGMFGEDRDGYEAQHTADGFGAGEGGTSSSSSSSSSSVSEIASMGKGGKLRAVRETLVIDSESAEVKAINAVLEAEEQRLQKLERVVSAACGDLTLDKVRTVVGPVLSVLNNGNTL</sequence>
<feature type="region of interest" description="Disordered" evidence="5">
    <location>
        <begin position="326"/>
        <end position="360"/>
    </location>
</feature>
<feature type="domain" description="HTH APSES-type" evidence="6">
    <location>
        <begin position="11"/>
        <end position="117"/>
    </location>
</feature>
<evidence type="ECO:0000256" key="3">
    <source>
        <dbReference type="PROSITE-ProRule" id="PRU00023"/>
    </source>
</evidence>
<evidence type="ECO:0000256" key="2">
    <source>
        <dbReference type="ARBA" id="ARBA00023043"/>
    </source>
</evidence>
<feature type="coiled-coil region" evidence="4">
    <location>
        <begin position="1004"/>
        <end position="1038"/>
    </location>
</feature>
<feature type="compositionally biased region" description="Polar residues" evidence="5">
    <location>
        <begin position="875"/>
        <end position="888"/>
    </location>
</feature>